<keyword evidence="2" id="KW-0255">Endonuclease</keyword>
<dbReference type="PATRIC" id="fig|1187852.3.peg.3160"/>
<comment type="caution">
    <text evidence="2">The sequence shown here is derived from an EMBL/GenBank/DDBJ whole genome shotgun (WGS) entry which is preliminary data.</text>
</comment>
<feature type="domain" description="DUF4357" evidence="1">
    <location>
        <begin position="237"/>
        <end position="293"/>
    </location>
</feature>
<evidence type="ECO:0000259" key="1">
    <source>
        <dbReference type="Pfam" id="PF14267"/>
    </source>
</evidence>
<organism evidence="2 3">
    <name type="scientific">Methylobacterium tarhaniae</name>
    <dbReference type="NCBI Taxonomy" id="1187852"/>
    <lineage>
        <taxon>Bacteria</taxon>
        <taxon>Pseudomonadati</taxon>
        <taxon>Pseudomonadota</taxon>
        <taxon>Alphaproteobacteria</taxon>
        <taxon>Hyphomicrobiales</taxon>
        <taxon>Methylobacteriaceae</taxon>
        <taxon>Methylobacterium</taxon>
    </lineage>
</organism>
<dbReference type="EMBL" id="LABZ01000022">
    <property type="protein sequence ID" value="KMO44296.1"/>
    <property type="molecule type" value="Genomic_DNA"/>
</dbReference>
<dbReference type="Pfam" id="PF14267">
    <property type="entry name" value="DUF4357"/>
    <property type="match status" value="1"/>
</dbReference>
<gene>
    <name evidence="2" type="ORF">VQ03_03920</name>
</gene>
<protein>
    <submittedName>
        <fullName evidence="2">Endonuclease</fullName>
    </submittedName>
</protein>
<dbReference type="AlphaFoldDB" id="A0A0J6VY80"/>
<sequence>MVQGRSVRLYLADGSPTGILTAEIMNWTGHALVAPRSRLGEALSRDEATRTGVYFLVGDDPEQPTKSRVYVGEGDSVIDRIKSHAKDSSKDFWSRVCIVTSKDANLTKSHVRYLEHRFVELTKSADRANLANGNEPGRKALPESDIADMEFFISQVEVILPVVGFDFLRPKGKIHAPEISNDKSKAQLGPQIDLILTSGKHGYEARAVEVDGELTVLAGSKATTKSGYAANSYAPLRDQLIKDGRLVPSADPQFLEFAADVAFMSASAAAAVIKNSNSNGRTAWRLVGTGQTLKEWQDAQLGAQG</sequence>
<dbReference type="InterPro" id="IPR025579">
    <property type="entry name" value="DUF4357"/>
</dbReference>
<keyword evidence="3" id="KW-1185">Reference proteome</keyword>
<keyword evidence="2" id="KW-0540">Nuclease</keyword>
<proteinExistence type="predicted"/>
<evidence type="ECO:0000313" key="3">
    <source>
        <dbReference type="Proteomes" id="UP000036449"/>
    </source>
</evidence>
<reference evidence="2 3" key="1">
    <citation type="submission" date="2015-03" db="EMBL/GenBank/DDBJ databases">
        <title>Genome sequencing of Methylobacterium tarhaniae DSM 25844.</title>
        <authorList>
            <person name="Chaudhry V."/>
            <person name="Patil P.B."/>
        </authorList>
    </citation>
    <scope>NUCLEOTIDE SEQUENCE [LARGE SCALE GENOMIC DNA]</scope>
    <source>
        <strain evidence="2 3">DSM 25844</strain>
    </source>
</reference>
<name>A0A0J6VY80_9HYPH</name>
<dbReference type="GO" id="GO:0004519">
    <property type="term" value="F:endonuclease activity"/>
    <property type="evidence" value="ECO:0007669"/>
    <property type="project" value="UniProtKB-KW"/>
</dbReference>
<evidence type="ECO:0000313" key="2">
    <source>
        <dbReference type="EMBL" id="KMO44296.1"/>
    </source>
</evidence>
<dbReference type="Proteomes" id="UP000036449">
    <property type="component" value="Unassembled WGS sequence"/>
</dbReference>
<keyword evidence="2" id="KW-0378">Hydrolase</keyword>
<accession>A0A0J6VY80</accession>
<dbReference type="CDD" id="cd10447">
    <property type="entry name" value="GIY-YIG_unchar_2"/>
    <property type="match status" value="1"/>
</dbReference>